<evidence type="ECO:0000313" key="2">
    <source>
        <dbReference type="EMBL" id="KMQ82730.1"/>
    </source>
</evidence>
<name>A0A0J7MQ81_LASNI</name>
<dbReference type="PaxDb" id="67767-A0A0J7MQ81"/>
<sequence>MLSGKAEIRTQRTTQAHGRAVNRTMIGGGTSITPPTSIHIRHAPLSGVTSSEAAITNKRTSAQRLDICNAPTHSQVPFFDNFSRRQNGTSHPYGARPKRSPPNFTNANILTKTSPHLDNGRGHIARSRRHVETPDAQLRKLCGSGHSNLGIPIP</sequence>
<feature type="region of interest" description="Disordered" evidence="1">
    <location>
        <begin position="80"/>
        <end position="102"/>
    </location>
</feature>
<dbReference type="EMBL" id="LBMM01023400">
    <property type="protein sequence ID" value="KMQ82730.1"/>
    <property type="molecule type" value="Genomic_DNA"/>
</dbReference>
<reference evidence="2 3" key="1">
    <citation type="submission" date="2015-04" db="EMBL/GenBank/DDBJ databases">
        <title>Lasius niger genome sequencing.</title>
        <authorList>
            <person name="Konorov E.A."/>
            <person name="Nikitin M.A."/>
            <person name="Kirill M.V."/>
            <person name="Chang P."/>
        </authorList>
    </citation>
    <scope>NUCLEOTIDE SEQUENCE [LARGE SCALE GENOMIC DNA]</scope>
    <source>
        <tissue evidence="2">Whole</tissue>
    </source>
</reference>
<accession>A0A0J7MQ81</accession>
<evidence type="ECO:0000313" key="3">
    <source>
        <dbReference type="Proteomes" id="UP000036403"/>
    </source>
</evidence>
<comment type="caution">
    <text evidence="2">The sequence shown here is derived from an EMBL/GenBank/DDBJ whole genome shotgun (WGS) entry which is preliminary data.</text>
</comment>
<dbReference type="Proteomes" id="UP000036403">
    <property type="component" value="Unassembled WGS sequence"/>
</dbReference>
<evidence type="ECO:0000256" key="1">
    <source>
        <dbReference type="SAM" id="MobiDB-lite"/>
    </source>
</evidence>
<organism evidence="2 3">
    <name type="scientific">Lasius niger</name>
    <name type="common">Black garden ant</name>
    <dbReference type="NCBI Taxonomy" id="67767"/>
    <lineage>
        <taxon>Eukaryota</taxon>
        <taxon>Metazoa</taxon>
        <taxon>Ecdysozoa</taxon>
        <taxon>Arthropoda</taxon>
        <taxon>Hexapoda</taxon>
        <taxon>Insecta</taxon>
        <taxon>Pterygota</taxon>
        <taxon>Neoptera</taxon>
        <taxon>Endopterygota</taxon>
        <taxon>Hymenoptera</taxon>
        <taxon>Apocrita</taxon>
        <taxon>Aculeata</taxon>
        <taxon>Formicoidea</taxon>
        <taxon>Formicidae</taxon>
        <taxon>Formicinae</taxon>
        <taxon>Lasius</taxon>
        <taxon>Lasius</taxon>
    </lineage>
</organism>
<protein>
    <submittedName>
        <fullName evidence="2">Uncharacterized protein</fullName>
    </submittedName>
</protein>
<proteinExistence type="predicted"/>
<keyword evidence="3" id="KW-1185">Reference proteome</keyword>
<gene>
    <name evidence="2" type="ORF">RF55_22035</name>
</gene>
<dbReference type="AlphaFoldDB" id="A0A0J7MQ81"/>